<accession>A0A6N9TDS8</accession>
<dbReference type="AlphaFoldDB" id="A0A6N9TDS8"/>
<proteinExistence type="predicted"/>
<feature type="transmembrane region" description="Helical" evidence="1">
    <location>
        <begin position="50"/>
        <end position="74"/>
    </location>
</feature>
<dbReference type="Proteomes" id="UP000471381">
    <property type="component" value="Unassembled WGS sequence"/>
</dbReference>
<keyword evidence="1" id="KW-0812">Transmembrane</keyword>
<gene>
    <name evidence="2" type="ORF">GTQ48_08020</name>
</gene>
<protein>
    <submittedName>
        <fullName evidence="2">DUF4282 domain-containing protein</fullName>
    </submittedName>
</protein>
<dbReference type="EMBL" id="JAAAWO010000004">
    <property type="protein sequence ID" value="NDW15464.1"/>
    <property type="molecule type" value="Genomic_DNA"/>
</dbReference>
<dbReference type="InterPro" id="IPR025557">
    <property type="entry name" value="DUF4282"/>
</dbReference>
<keyword evidence="3" id="KW-1185">Reference proteome</keyword>
<keyword evidence="1" id="KW-1133">Transmembrane helix</keyword>
<evidence type="ECO:0000256" key="1">
    <source>
        <dbReference type="SAM" id="Phobius"/>
    </source>
</evidence>
<evidence type="ECO:0000313" key="2">
    <source>
        <dbReference type="EMBL" id="NDW15464.1"/>
    </source>
</evidence>
<sequence length="85" mass="9732">MKELLNLRQMITPRLLTPIYWASTVYILVYGVIILSNYPSRLGFEKLVGALVFIVPALIVLRITCEIILILFNINDNLQKIADKN</sequence>
<dbReference type="Pfam" id="PF14110">
    <property type="entry name" value="DUF4282"/>
    <property type="match status" value="1"/>
</dbReference>
<keyword evidence="1" id="KW-0472">Membrane</keyword>
<reference evidence="2 3" key="1">
    <citation type="submission" date="2020-01" db="EMBL/GenBank/DDBJ databases">
        <title>Genomes of bacteria type strains.</title>
        <authorList>
            <person name="Chen J."/>
            <person name="Zhu S."/>
            <person name="Yang J."/>
        </authorList>
    </citation>
    <scope>NUCLEOTIDE SEQUENCE [LARGE SCALE GENOMIC DNA]</scope>
    <source>
        <strain evidence="2 3">LMG 24078</strain>
    </source>
</reference>
<organism evidence="2 3">
    <name type="scientific">Alteromonas genovensis</name>
    <dbReference type="NCBI Taxonomy" id="471225"/>
    <lineage>
        <taxon>Bacteria</taxon>
        <taxon>Pseudomonadati</taxon>
        <taxon>Pseudomonadota</taxon>
        <taxon>Gammaproteobacteria</taxon>
        <taxon>Alteromonadales</taxon>
        <taxon>Alteromonadaceae</taxon>
        <taxon>Alteromonas/Salinimonas group</taxon>
        <taxon>Alteromonas</taxon>
    </lineage>
</organism>
<feature type="transmembrane region" description="Helical" evidence="1">
    <location>
        <begin position="20"/>
        <end position="38"/>
    </location>
</feature>
<comment type="caution">
    <text evidence="2">The sequence shown here is derived from an EMBL/GenBank/DDBJ whole genome shotgun (WGS) entry which is preliminary data.</text>
</comment>
<evidence type="ECO:0000313" key="3">
    <source>
        <dbReference type="Proteomes" id="UP000471381"/>
    </source>
</evidence>
<name>A0A6N9TDS8_9ALTE</name>